<dbReference type="SUPFAM" id="SSF143081">
    <property type="entry name" value="BB1717-like"/>
    <property type="match status" value="1"/>
</dbReference>
<dbReference type="EC" id="3.4.-.-" evidence="8"/>
<dbReference type="PANTHER" id="PTHR13604">
    <property type="entry name" value="DC12-RELATED"/>
    <property type="match status" value="1"/>
</dbReference>
<protein>
    <recommendedName>
        <fullName evidence="8">Abasic site processing protein</fullName>
        <ecNumber evidence="8">3.4.-.-</ecNumber>
    </recommendedName>
</protein>
<dbReference type="PANTHER" id="PTHR13604:SF0">
    <property type="entry name" value="ABASIC SITE PROCESSING PROTEIN HMCES"/>
    <property type="match status" value="1"/>
</dbReference>
<evidence type="ECO:0000256" key="4">
    <source>
        <dbReference type="ARBA" id="ARBA00022801"/>
    </source>
</evidence>
<feature type="non-terminal residue" evidence="9">
    <location>
        <position position="1"/>
    </location>
</feature>
<evidence type="ECO:0000256" key="2">
    <source>
        <dbReference type="ARBA" id="ARBA00022670"/>
    </source>
</evidence>
<dbReference type="InterPro" id="IPR036590">
    <property type="entry name" value="SRAP-like"/>
</dbReference>
<gene>
    <name evidence="9" type="ORF">J0A65_21845</name>
</gene>
<reference evidence="9 10" key="1">
    <citation type="submission" date="2021-03" db="EMBL/GenBank/DDBJ databases">
        <title>novel species isolated from a fishpond in China.</title>
        <authorList>
            <person name="Lu H."/>
            <person name="Cai Z."/>
        </authorList>
    </citation>
    <scope>NUCLEOTIDE SEQUENCE [LARGE SCALE GENOMIC DNA]</scope>
    <source>
        <strain evidence="9 10">Y57</strain>
    </source>
</reference>
<evidence type="ECO:0000313" key="10">
    <source>
        <dbReference type="Proteomes" id="UP000663992"/>
    </source>
</evidence>
<dbReference type="Proteomes" id="UP000663992">
    <property type="component" value="Unassembled WGS sequence"/>
</dbReference>
<keyword evidence="3" id="KW-0227">DNA damage</keyword>
<evidence type="ECO:0000256" key="8">
    <source>
        <dbReference type="RuleBase" id="RU364100"/>
    </source>
</evidence>
<dbReference type="RefSeq" id="WP_206596438.1">
    <property type="nucleotide sequence ID" value="NZ_JAFKCS010000085.1"/>
</dbReference>
<evidence type="ECO:0000256" key="5">
    <source>
        <dbReference type="ARBA" id="ARBA00023124"/>
    </source>
</evidence>
<dbReference type="Pfam" id="PF02586">
    <property type="entry name" value="SRAP"/>
    <property type="match status" value="1"/>
</dbReference>
<keyword evidence="10" id="KW-1185">Reference proteome</keyword>
<evidence type="ECO:0000313" key="9">
    <source>
        <dbReference type="EMBL" id="MBN7822521.1"/>
    </source>
</evidence>
<organism evidence="9 10">
    <name type="scientific">Bowmanella yangjiangensis</name>
    <dbReference type="NCBI Taxonomy" id="2811230"/>
    <lineage>
        <taxon>Bacteria</taxon>
        <taxon>Pseudomonadati</taxon>
        <taxon>Pseudomonadota</taxon>
        <taxon>Gammaproteobacteria</taxon>
        <taxon>Alteromonadales</taxon>
        <taxon>Alteromonadaceae</taxon>
        <taxon>Bowmanella</taxon>
    </lineage>
</organism>
<accession>A0ABS3D1L9</accession>
<keyword evidence="5" id="KW-0190">Covalent protein-DNA linkage</keyword>
<keyword evidence="7" id="KW-0456">Lyase</keyword>
<dbReference type="EMBL" id="JAFKCS010000085">
    <property type="protein sequence ID" value="MBN7822521.1"/>
    <property type="molecule type" value="Genomic_DNA"/>
</dbReference>
<sequence>DASMLAIAGLWSIWTSTEGNQVLSCALLTKEAAGPVAAIHHRMPVILEPEQFDLWLSPATGTEAVHAAISASREDFEAYPVTTEVGDNRNDYSELLSPVEGYDATT</sequence>
<keyword evidence="2 8" id="KW-0645">Protease</keyword>
<keyword evidence="6" id="KW-0238">DNA-binding</keyword>
<evidence type="ECO:0000256" key="6">
    <source>
        <dbReference type="ARBA" id="ARBA00023125"/>
    </source>
</evidence>
<keyword evidence="4 8" id="KW-0378">Hydrolase</keyword>
<evidence type="ECO:0000256" key="7">
    <source>
        <dbReference type="ARBA" id="ARBA00023239"/>
    </source>
</evidence>
<comment type="caution">
    <text evidence="9">The sequence shown here is derived from an EMBL/GenBank/DDBJ whole genome shotgun (WGS) entry which is preliminary data.</text>
</comment>
<dbReference type="Gene3D" id="3.90.1680.10">
    <property type="entry name" value="SOS response associated peptidase-like"/>
    <property type="match status" value="1"/>
</dbReference>
<evidence type="ECO:0000256" key="1">
    <source>
        <dbReference type="ARBA" id="ARBA00008136"/>
    </source>
</evidence>
<name>A0ABS3D1L9_9ALTE</name>
<dbReference type="InterPro" id="IPR003738">
    <property type="entry name" value="SRAP"/>
</dbReference>
<evidence type="ECO:0000256" key="3">
    <source>
        <dbReference type="ARBA" id="ARBA00022763"/>
    </source>
</evidence>
<proteinExistence type="inferred from homology"/>
<comment type="similarity">
    <text evidence="1 8">Belongs to the SOS response-associated peptidase family.</text>
</comment>